<dbReference type="InterPro" id="IPR015943">
    <property type="entry name" value="WD40/YVTN_repeat-like_dom_sf"/>
</dbReference>
<dbReference type="PRINTS" id="PR00320">
    <property type="entry name" value="GPROTEINBRPT"/>
</dbReference>
<dbReference type="Pfam" id="PF00400">
    <property type="entry name" value="WD40"/>
    <property type="match status" value="6"/>
</dbReference>
<feature type="repeat" description="WD" evidence="3">
    <location>
        <begin position="307"/>
        <end position="354"/>
    </location>
</feature>
<feature type="repeat" description="WD" evidence="3">
    <location>
        <begin position="259"/>
        <end position="306"/>
    </location>
</feature>
<dbReference type="PROSITE" id="PS50294">
    <property type="entry name" value="WD_REPEATS_REGION"/>
    <property type="match status" value="5"/>
</dbReference>
<keyword evidence="1 3" id="KW-0853">WD repeat</keyword>
<dbReference type="InterPro" id="IPR036322">
    <property type="entry name" value="WD40_repeat_dom_sf"/>
</dbReference>
<keyword evidence="6" id="KW-1185">Reference proteome</keyword>
<protein>
    <submittedName>
        <fullName evidence="5">WD-40 repeat protein</fullName>
    </submittedName>
</protein>
<keyword evidence="2" id="KW-0677">Repeat</keyword>
<dbReference type="PANTHER" id="PTHR22847">
    <property type="entry name" value="WD40 REPEAT PROTEIN"/>
    <property type="match status" value="1"/>
</dbReference>
<dbReference type="PROSITE" id="PS50082">
    <property type="entry name" value="WD_REPEATS_2"/>
    <property type="match status" value="6"/>
</dbReference>
<dbReference type="InterPro" id="IPR001680">
    <property type="entry name" value="WD40_rpt"/>
</dbReference>
<evidence type="ECO:0000256" key="4">
    <source>
        <dbReference type="SAM" id="MobiDB-lite"/>
    </source>
</evidence>
<dbReference type="PROSITE" id="PS00678">
    <property type="entry name" value="WD_REPEATS_1"/>
    <property type="match status" value="6"/>
</dbReference>
<feature type="repeat" description="WD" evidence="3">
    <location>
        <begin position="110"/>
        <end position="156"/>
    </location>
</feature>
<evidence type="ECO:0000313" key="5">
    <source>
        <dbReference type="EMBL" id="ETO35018.1"/>
    </source>
</evidence>
<feature type="repeat" description="WD" evidence="3">
    <location>
        <begin position="236"/>
        <end position="258"/>
    </location>
</feature>
<dbReference type="AlphaFoldDB" id="X6PA59"/>
<dbReference type="SUPFAM" id="SSF50978">
    <property type="entry name" value="WD40 repeat-like"/>
    <property type="match status" value="1"/>
</dbReference>
<feature type="repeat" description="WD" evidence="3">
    <location>
        <begin position="174"/>
        <end position="200"/>
    </location>
</feature>
<dbReference type="CDD" id="cd00200">
    <property type="entry name" value="WD40"/>
    <property type="match status" value="1"/>
</dbReference>
<evidence type="ECO:0000256" key="2">
    <source>
        <dbReference type="ARBA" id="ARBA00022737"/>
    </source>
</evidence>
<dbReference type="OrthoDB" id="5414888at2759"/>
<evidence type="ECO:0000256" key="1">
    <source>
        <dbReference type="ARBA" id="ARBA00022574"/>
    </source>
</evidence>
<evidence type="ECO:0000256" key="3">
    <source>
        <dbReference type="PROSITE-ProRule" id="PRU00221"/>
    </source>
</evidence>
<dbReference type="PANTHER" id="PTHR22847:SF637">
    <property type="entry name" value="WD REPEAT DOMAIN 5B"/>
    <property type="match status" value="1"/>
</dbReference>
<dbReference type="Proteomes" id="UP000023152">
    <property type="component" value="Unassembled WGS sequence"/>
</dbReference>
<gene>
    <name evidence="5" type="ORF">RFI_02057</name>
</gene>
<feature type="region of interest" description="Disordered" evidence="4">
    <location>
        <begin position="29"/>
        <end position="48"/>
    </location>
</feature>
<feature type="compositionally biased region" description="Basic and acidic residues" evidence="4">
    <location>
        <begin position="30"/>
        <end position="39"/>
    </location>
</feature>
<sequence length="407" mass="45688">ENKQLSHYDTLIKLLEEKNEKLNQDIQKLSNKDEQKENDNTLSSNSKHSSTYTLDLLRSSKLLKIFSGHSNNVNSLQYFSFDGDRFLCSGSSDNTARVWDLDNNKQIQIFNGHSGTVYSAKFSPYHRNHNRPTICSASYDNTIRFWDIKTAKEYQTFKENSTYALTIQFSSFTDGKYLCSGSSDGTIRLWDVETSKALHVFNGHGNGVWCVEFSPLQSSSKDTNNIGVIGGAGYTICSGSSDKTIRLWDIENTKQLVAFNGHEGYVPSVKYSRNETSIVGGNVICSGSGDKTVRLWDIRTGKQIHIFKGHTSYVWAVEYLPSENGGSDTSIICSGSGDNTIRFWDIRTNKQLHEIKGFDDDNGIYSFEFVPFDQGLKNNEKSKNNTSECCGYTLCYGSRNGLIRVLG</sequence>
<dbReference type="SMART" id="SM00320">
    <property type="entry name" value="WD40"/>
    <property type="match status" value="6"/>
</dbReference>
<reference evidence="5 6" key="1">
    <citation type="journal article" date="2013" name="Curr. Biol.">
        <title>The Genome of the Foraminiferan Reticulomyxa filosa.</title>
        <authorList>
            <person name="Glockner G."/>
            <person name="Hulsmann N."/>
            <person name="Schleicher M."/>
            <person name="Noegel A.A."/>
            <person name="Eichinger L."/>
            <person name="Gallinger C."/>
            <person name="Pawlowski J."/>
            <person name="Sierra R."/>
            <person name="Euteneuer U."/>
            <person name="Pillet L."/>
            <person name="Moustafa A."/>
            <person name="Platzer M."/>
            <person name="Groth M."/>
            <person name="Szafranski K."/>
            <person name="Schliwa M."/>
        </authorList>
    </citation>
    <scope>NUCLEOTIDE SEQUENCE [LARGE SCALE GENOMIC DNA]</scope>
</reference>
<accession>X6PA59</accession>
<organism evidence="5 6">
    <name type="scientific">Reticulomyxa filosa</name>
    <dbReference type="NCBI Taxonomy" id="46433"/>
    <lineage>
        <taxon>Eukaryota</taxon>
        <taxon>Sar</taxon>
        <taxon>Rhizaria</taxon>
        <taxon>Retaria</taxon>
        <taxon>Foraminifera</taxon>
        <taxon>Monothalamids</taxon>
        <taxon>Reticulomyxidae</taxon>
        <taxon>Reticulomyxa</taxon>
    </lineage>
</organism>
<feature type="non-terminal residue" evidence="5">
    <location>
        <position position="1"/>
    </location>
</feature>
<dbReference type="InterPro" id="IPR020472">
    <property type="entry name" value="WD40_PAC1"/>
</dbReference>
<dbReference type="Gene3D" id="2.130.10.10">
    <property type="entry name" value="YVTN repeat-like/Quinoprotein amine dehydrogenase"/>
    <property type="match status" value="2"/>
</dbReference>
<comment type="caution">
    <text evidence="5">The sequence shown here is derived from an EMBL/GenBank/DDBJ whole genome shotgun (WGS) entry which is preliminary data.</text>
</comment>
<dbReference type="EMBL" id="ASPP01002033">
    <property type="protein sequence ID" value="ETO35018.1"/>
    <property type="molecule type" value="Genomic_DNA"/>
</dbReference>
<dbReference type="GO" id="GO:1990234">
    <property type="term" value="C:transferase complex"/>
    <property type="evidence" value="ECO:0007669"/>
    <property type="project" value="UniProtKB-ARBA"/>
</dbReference>
<dbReference type="InterPro" id="IPR019775">
    <property type="entry name" value="WD40_repeat_CS"/>
</dbReference>
<proteinExistence type="predicted"/>
<evidence type="ECO:0000313" key="6">
    <source>
        <dbReference type="Proteomes" id="UP000023152"/>
    </source>
</evidence>
<feature type="repeat" description="WD" evidence="3">
    <location>
        <begin position="66"/>
        <end position="109"/>
    </location>
</feature>
<name>X6PA59_RETFI</name>